<dbReference type="GO" id="GO:0097367">
    <property type="term" value="F:carbohydrate derivative binding"/>
    <property type="evidence" value="ECO:0007669"/>
    <property type="project" value="InterPro"/>
</dbReference>
<organism evidence="2">
    <name type="scientific">Blastocystis hominis</name>
    <dbReference type="NCBI Taxonomy" id="12968"/>
    <lineage>
        <taxon>Eukaryota</taxon>
        <taxon>Sar</taxon>
        <taxon>Stramenopiles</taxon>
        <taxon>Bigyra</taxon>
        <taxon>Opalozoa</taxon>
        <taxon>Opalinata</taxon>
        <taxon>Blastocystidae</taxon>
        <taxon>Blastocystis</taxon>
    </lineage>
</organism>
<evidence type="ECO:0000313" key="3">
    <source>
        <dbReference type="Proteomes" id="UP000008312"/>
    </source>
</evidence>
<dbReference type="EMBL" id="FN668653">
    <property type="protein sequence ID" value="CBK22953.2"/>
    <property type="molecule type" value="Genomic_DNA"/>
</dbReference>
<reference evidence="2" key="1">
    <citation type="submission" date="2010-02" db="EMBL/GenBank/DDBJ databases">
        <title>Sequencing and annotation of the Blastocystis hominis genome.</title>
        <authorList>
            <person name="Wincker P."/>
        </authorList>
    </citation>
    <scope>NUCLEOTIDE SEQUENCE</scope>
    <source>
        <strain evidence="2">Singapore isolate B</strain>
    </source>
</reference>
<dbReference type="InterPro" id="IPR001347">
    <property type="entry name" value="SIS_dom"/>
</dbReference>
<dbReference type="Gene3D" id="3.40.50.10490">
    <property type="entry name" value="Glucose-6-phosphate isomerase like protein, domain 1"/>
    <property type="match status" value="1"/>
</dbReference>
<dbReference type="OMA" id="RAACCET"/>
<dbReference type="PANTHER" id="PTHR38418:SF2">
    <property type="entry name" value="SUGAR ISOMERASE, KPSF_GUTQ (AFU_ORTHOLOGUE AFUA_6G08860)"/>
    <property type="match status" value="1"/>
</dbReference>
<name>D8M4G4_BLAHO</name>
<evidence type="ECO:0000313" key="2">
    <source>
        <dbReference type="EMBL" id="CBK22953.2"/>
    </source>
</evidence>
<gene>
    <name evidence="2" type="ORF">GSBLH_T00002921001</name>
</gene>
<evidence type="ECO:0000259" key="1">
    <source>
        <dbReference type="PROSITE" id="PS51464"/>
    </source>
</evidence>
<dbReference type="PANTHER" id="PTHR38418">
    <property type="entry name" value="SUGAR ISOMERASE, KPSF/GUTQ (AFU_ORTHOLOGUE AFUA_6G08860)"/>
    <property type="match status" value="1"/>
</dbReference>
<keyword evidence="3" id="KW-1185">Reference proteome</keyword>
<protein>
    <recommendedName>
        <fullName evidence="1">SIS domain-containing protein</fullName>
    </recommendedName>
</protein>
<dbReference type="InterPro" id="IPR046348">
    <property type="entry name" value="SIS_dom_sf"/>
</dbReference>
<dbReference type="SUPFAM" id="SSF53697">
    <property type="entry name" value="SIS domain"/>
    <property type="match status" value="1"/>
</dbReference>
<dbReference type="Gene3D" id="3.40.1190.20">
    <property type="match status" value="1"/>
</dbReference>
<sequence>MNIISSIKYIPKAGGIGYFADENKYEDFRIGGGTTLNHLSWAQILNVPTALLAIQGTDEYGVLLRQRMEEIGVSTDYIVVDDKYHTSVSHVFIDSTGDQHTYMFRGATNFITPEIVQKHFVPHLRHAKIVTSEISQVPLSSVKSLFQAAGERHVLRFLDMDLPYSVAIGAAQLGTPDDLEACLANCEVLKVNQGDVPELFPELDAQMLLQEPPRITAERIADRCPTAQFIAVTSGRKGAGLCIHGHEGIGIQIIPDIDSADDTGAGDAFLGGLIAGLYHWGMPQSEGDIKKLGQLGSLSGAACCQQFGTLPDAESVMKMTSMDDMNIVKDLFLVPSDETAQSEAPKPALPTNAVEFSLHEDKENLKMLLETIDKSQFERVAEMIHTNQQHGHKLFVSAEGSAGAVGLRLAASLTSIGVSSQFVPAIEWNHGDLGHLAKGDCVLLISNSGRNEDVLRLIEPFRKRGVVVLGMCGNKGSPLLHKADAGLFVPANTELLNCIPTRSIVSQEAAVNALVSQVCLLRNVSADDFIRNHPSDDLASAEEK</sequence>
<feature type="domain" description="SIS" evidence="1">
    <location>
        <begin position="380"/>
        <end position="524"/>
    </location>
</feature>
<dbReference type="AlphaFoldDB" id="D8M4G4"/>
<dbReference type="InParanoid" id="D8M4G4"/>
<dbReference type="RefSeq" id="XP_012897001.1">
    <property type="nucleotide sequence ID" value="XM_013041547.1"/>
</dbReference>
<dbReference type="PROSITE" id="PS51464">
    <property type="entry name" value="SIS"/>
    <property type="match status" value="1"/>
</dbReference>
<accession>D8M4G4</accession>
<dbReference type="Pfam" id="PF00294">
    <property type="entry name" value="PfkB"/>
    <property type="match status" value="1"/>
</dbReference>
<dbReference type="Pfam" id="PF01380">
    <property type="entry name" value="SIS"/>
    <property type="match status" value="1"/>
</dbReference>
<dbReference type="GO" id="GO:1901135">
    <property type="term" value="P:carbohydrate derivative metabolic process"/>
    <property type="evidence" value="ECO:0007669"/>
    <property type="project" value="InterPro"/>
</dbReference>
<dbReference type="SUPFAM" id="SSF53613">
    <property type="entry name" value="Ribokinase-like"/>
    <property type="match status" value="1"/>
</dbReference>
<proteinExistence type="predicted"/>
<dbReference type="Proteomes" id="UP000008312">
    <property type="component" value="Unassembled WGS sequence"/>
</dbReference>
<dbReference type="OrthoDB" id="415590at2759"/>
<dbReference type="InterPro" id="IPR011611">
    <property type="entry name" value="PfkB_dom"/>
</dbReference>
<dbReference type="GeneID" id="24920050"/>
<dbReference type="InterPro" id="IPR029056">
    <property type="entry name" value="Ribokinase-like"/>
</dbReference>